<feature type="site" description="Important for autoinhibition of adenylyltransferase activity" evidence="3">
    <location>
        <position position="35"/>
    </location>
</feature>
<feature type="binding site" evidence="2">
    <location>
        <begin position="171"/>
        <end position="178"/>
    </location>
    <ligand>
        <name>ATP</name>
        <dbReference type="ChEBI" id="CHEBI:30616"/>
    </ligand>
</feature>
<protein>
    <submittedName>
        <fullName evidence="5">Fic family protein</fullName>
    </submittedName>
</protein>
<reference evidence="6 7" key="1">
    <citation type="journal article" date="2020" name="J. Bacteriol.">
        <title>Aerococcus urinae Isolated from Women with Lower Urinary Tract Symptoms: In Vitro Aggregation and Genome Analysis.</title>
        <authorList>
            <person name="Hilt E.E."/>
            <person name="Putonti C."/>
            <person name="Thomas-White K."/>
            <person name="Lewis A.L."/>
            <person name="Visick K.L."/>
            <person name="Gilbert N.M."/>
            <person name="Wolfe A.J."/>
        </authorList>
    </citation>
    <scope>NUCLEOTIDE SEQUENCE [LARGE SCALE GENOMIC DNA]</scope>
    <source>
        <strain evidence="6 7">UMB1016</strain>
    </source>
</reference>
<evidence type="ECO:0000259" key="4">
    <source>
        <dbReference type="PROSITE" id="PS51459"/>
    </source>
</evidence>
<keyword evidence="2" id="KW-0067">ATP-binding</keyword>
<dbReference type="PANTHER" id="PTHR13504">
    <property type="entry name" value="FIDO DOMAIN-CONTAINING PROTEIN DDB_G0283145"/>
    <property type="match status" value="1"/>
</dbReference>
<evidence type="ECO:0000256" key="1">
    <source>
        <dbReference type="PIRSR" id="PIRSR640198-1"/>
    </source>
</evidence>
<accession>A0A9Q4H6L3</accession>
<accession>A0A1E9PGQ7</accession>
<evidence type="ECO:0000313" key="5">
    <source>
        <dbReference type="EMBL" id="MCY3087164.1"/>
    </source>
</evidence>
<reference evidence="6" key="3">
    <citation type="submission" date="2024-02" db="EMBL/GenBank/DDBJ databases">
        <authorList>
            <person name="Choi B."/>
        </authorList>
    </citation>
    <scope>NUCLEOTIDE SEQUENCE</scope>
    <source>
        <strain evidence="6">UMB1016</strain>
    </source>
</reference>
<dbReference type="Proteomes" id="UP001069047">
    <property type="component" value="Unassembled WGS sequence"/>
</dbReference>
<dbReference type="EMBL" id="CP145132">
    <property type="protein sequence ID" value="WWC55412.1"/>
    <property type="molecule type" value="Genomic_DNA"/>
</dbReference>
<keyword evidence="7" id="KW-1185">Reference proteome</keyword>
<feature type="active site" evidence="1">
    <location>
        <position position="167"/>
    </location>
</feature>
<dbReference type="InterPro" id="IPR003812">
    <property type="entry name" value="Fido"/>
</dbReference>
<dbReference type="PROSITE" id="PS51459">
    <property type="entry name" value="FIDO"/>
    <property type="match status" value="1"/>
</dbReference>
<evidence type="ECO:0000313" key="7">
    <source>
        <dbReference type="Proteomes" id="UP000250354"/>
    </source>
</evidence>
<feature type="domain" description="Fido" evidence="4">
    <location>
        <begin position="87"/>
        <end position="224"/>
    </location>
</feature>
<organism evidence="5 8">
    <name type="scientific">Aerococcus mictus</name>
    <dbReference type="NCBI Taxonomy" id="2976810"/>
    <lineage>
        <taxon>Bacteria</taxon>
        <taxon>Bacillati</taxon>
        <taxon>Bacillota</taxon>
        <taxon>Bacilli</taxon>
        <taxon>Lactobacillales</taxon>
        <taxon>Aerococcaceae</taxon>
        <taxon>Aerococcus</taxon>
    </lineage>
</organism>
<dbReference type="Proteomes" id="UP000250354">
    <property type="component" value="Chromosome"/>
</dbReference>
<dbReference type="InterPro" id="IPR040198">
    <property type="entry name" value="Fido_containing"/>
</dbReference>
<evidence type="ECO:0000313" key="8">
    <source>
        <dbReference type="Proteomes" id="UP001069047"/>
    </source>
</evidence>
<dbReference type="InterPro" id="IPR036597">
    <property type="entry name" value="Fido-like_dom_sf"/>
</dbReference>
<dbReference type="Gene3D" id="1.10.3290.10">
    <property type="entry name" value="Fido-like domain"/>
    <property type="match status" value="1"/>
</dbReference>
<dbReference type="Pfam" id="PF02661">
    <property type="entry name" value="Fic"/>
    <property type="match status" value="1"/>
</dbReference>
<proteinExistence type="predicted"/>
<gene>
    <name evidence="6" type="ORF">DBT44_0003640</name>
    <name evidence="5" type="ORF">ODY61_03395</name>
</gene>
<evidence type="ECO:0000256" key="2">
    <source>
        <dbReference type="PIRSR" id="PIRSR640198-2"/>
    </source>
</evidence>
<dbReference type="PANTHER" id="PTHR13504:SF38">
    <property type="entry name" value="FIDO DOMAIN-CONTAINING PROTEIN"/>
    <property type="match status" value="1"/>
</dbReference>
<name>A0A1E9PGQ7_9LACT</name>
<dbReference type="AlphaFoldDB" id="A0A1E9PGQ7"/>
<keyword evidence="2" id="KW-0547">Nucleotide-binding</keyword>
<dbReference type="EMBL" id="JAOTMY010000001">
    <property type="protein sequence ID" value="MCY3087164.1"/>
    <property type="molecule type" value="Genomic_DNA"/>
</dbReference>
<evidence type="ECO:0000313" key="6">
    <source>
        <dbReference type="EMBL" id="WWC55412.1"/>
    </source>
</evidence>
<dbReference type="SUPFAM" id="SSF140931">
    <property type="entry name" value="Fic-like"/>
    <property type="match status" value="1"/>
</dbReference>
<reference evidence="5" key="2">
    <citation type="submission" date="2022-09" db="EMBL/GenBank/DDBJ databases">
        <title>Aerococcus urinae taxonomy study.</title>
        <authorList>
            <person name="Christensen J."/>
            <person name="Senneby E."/>
        </authorList>
    </citation>
    <scope>NUCLEOTIDE SEQUENCE</scope>
    <source>
        <strain evidence="5">LUND-41-B12</strain>
    </source>
</reference>
<sequence>MIITNRLLEEKKTKFSGGLYDWTQYKFAYNSSKIEGTLLSEYQTRLMYETKKIKFSNETAIEIDDLIEVQNHFKCFDFILENYEEELSHEYIKKLHSLLKSGISSDQSYLMPVGNYKTFDNEVGYVQTSPAERTEDDMTSLLLGYNYKSHKSLEDIVDFHVQFETIHPFADGNGRVGRLIMFKECLANDIIPFVIRVEVGLDYRESLDDYRNGDKGRLLNIVESEQNIYLNKCIDLRIIDPDQQYDLER</sequence>
<dbReference type="GO" id="GO:0005524">
    <property type="term" value="F:ATP binding"/>
    <property type="evidence" value="ECO:0007669"/>
    <property type="project" value="UniProtKB-KW"/>
</dbReference>
<dbReference type="RefSeq" id="WP_070559145.1">
    <property type="nucleotide sequence ID" value="NZ_CAJHLG010000004.1"/>
</dbReference>
<evidence type="ECO:0000256" key="3">
    <source>
        <dbReference type="PIRSR" id="PIRSR640198-3"/>
    </source>
</evidence>